<feature type="compositionally biased region" description="Polar residues" evidence="2">
    <location>
        <begin position="2862"/>
        <end position="2877"/>
    </location>
</feature>
<dbReference type="Pfam" id="PF13927">
    <property type="entry name" value="Ig_3"/>
    <property type="match status" value="1"/>
</dbReference>
<feature type="domain" description="Ig-like" evidence="3">
    <location>
        <begin position="6172"/>
        <end position="6259"/>
    </location>
</feature>
<proteinExistence type="predicted"/>
<feature type="region of interest" description="Disordered" evidence="2">
    <location>
        <begin position="2893"/>
        <end position="2912"/>
    </location>
</feature>
<feature type="region of interest" description="Disordered" evidence="2">
    <location>
        <begin position="4273"/>
        <end position="4292"/>
    </location>
</feature>
<feature type="domain" description="Ig-like" evidence="3">
    <location>
        <begin position="752"/>
        <end position="841"/>
    </location>
</feature>
<feature type="domain" description="Ig-like" evidence="3">
    <location>
        <begin position="4939"/>
        <end position="5010"/>
    </location>
</feature>
<feature type="domain" description="Ig-like" evidence="3">
    <location>
        <begin position="367"/>
        <end position="456"/>
    </location>
</feature>
<feature type="domain" description="Ig-like" evidence="3">
    <location>
        <begin position="5041"/>
        <end position="5131"/>
    </location>
</feature>
<feature type="region of interest" description="Disordered" evidence="2">
    <location>
        <begin position="5606"/>
        <end position="5625"/>
    </location>
</feature>
<feature type="region of interest" description="Disordered" evidence="2">
    <location>
        <begin position="305"/>
        <end position="357"/>
    </location>
</feature>
<sequence length="6477" mass="723854">MQMLLLYSVSVEMREQTEVSAGESAAPFFIKKPTPQKLVEGGSVVFECQISGNPKPHIIWKKSGVPLTTGYRYKVAYKKETGECRLEISMTFADDAGEYSVFAKNPLGEASATAILLDEEQYEAYMKQQDVTYKTEVTTTVIQEPPPVMTQYEFEQRRVTTPMSFVSETEFMISAFEERIIQEIEIRILRITYRELVTEDGELMVTVAEDKALQPTFDTPVKNYRIMEGMGVTFHCRMSGTPLPKIVWYKDGQRIKACGRYQMEVLQDGRASLRLTVVQPEDEGVYTAFASNMKGNAVSSGKLYVEPSGGVTPPSYTPQPSMHRIRSTSPRSLSRSPGRSSSRSPGRSPARRLEETDEAHLERLYKPVFVLKPSSIKCSEGQTARFDLKVVGRPMPETYWFHNGQQIVNDFTHKIVIKEDGTQSLIIVPAVPEDSGEWTVVAQNRAGRTSVSLTLSVEARESVSRPQFVEKLKNITVRQGTLVELAVKAIGNPLPDIVWLKNSDIITPQKHPHIRIDGTKGEAKFQIPSAGGSDSAWYTATAINKAGRDTTRCRVNVEVDHTAPQTERKLIIPKGTYKAKEIAAPELEPLHMRYGQEQWEEGDLYDKEKQQKPLFKKKLTSIRMKRFGPAHFECRLTPIGDPTMMVEWLHDGKPLAAANRLRMVNEFGYCSLDYEVAYARDSGVITCRATNKFGVDQNSATLIVKDEKGLVEESQLPEGRKGAYRMDEIERIAHEGGPAGVSLDEESEKTKPVIVLLPEPARVLEGDIARFRCRVTGYPAPKVNWYLNGQLIRKSKRYRLRYDGIYYLEIVDIKSYDSGEVRVVADNPLGTTEHTVKLEIQQREDFRSVLRRAPEPKAAEVPHESGKIGFDVVKVDRPGEVPQDREVVKLRKAQRIIHEKTSEESEELKSKFKRRTEEGFYESISAVEFKSRKRDDSYEDLLKKTKDELLHHMKELEEAERKRLEEEGKLTIPTIKPERIQLSPSMEAPHILERIGSKTVSPKDEVHFRVRVVGRPEPECQWFKNGILLEKSDRIYWYWPEDHVCELVIRDVTVEDSASIMVKAMNVAGESSSHAFLLVQAKTAISFTENLADASANEKDTMVTFECETNEPFVKVKWLKNDVEIFSGDKYRMHSDRKVHFLSVLMIEMSDDAEYSCVVIDDENVKTNARLHVEGAALELIKHLENIEVPESYAGEFEVEVSREDAEGTWLFGEKELSASSKYVILSRRGRHTLSVKDVRKEDQGKYTFVCGDLKTSASLKMKLRPVTLMQPLTDLTICEGDIAQLEVRFSQENVEGTWLKNGQAISASDRVHIVIDKQVHKLLVENVSREDAASYSFVVPTHDISTSGKLNVQTIDIVMPLKDVSSTEGTKAVLESKITAQDVSSVKWYHNDKLLIPSDRVQAVAKGAKQRLVFTRTFASDEGRYKLVVGKVETCCNLTVEEVHIVKHMEDKVCSESQNITFNVEVSHPGIDPVWTFRNQQLKAGAKYKMESKGTAHSLMVFDTMKDEEGQYMFQAGEKTSSAQLIVSGGAITRPLQDVTVAESQTAEFECEVANADAEGKWFREGQPVDFSENVVSEVNGAVRRLIIVITRPQDVGEYTYQVANSKTSANLKVEAVKIKKTLRNQTVTETQEAVFSLELTHPDVKGSQWIRNGVELQNSDKFEITSEGTVQTLKVKDCNTQDETVYSFKLGRLSANARLNVETIKIVKKIKDVKSLLEGTASFELSLSHDNVPVRWMFKGGELKSSEKCKILSERKAHKLILQNVDSSNAGEYTAVVGHLQCSAMLTVEALCVTKPMKSVEIPETQVAMFECEVSHFNVPSTWLKNGVEIEMSEKFRIVVQGKLHQLKIMNTSREDSAEYTFICGNDRVSATLTVNPVLITSMLNDLNAQERDTITFEVTVNYEGISYKWLKNGVEVKSSDRCQVRSRQLSHSLTIRNVHFGDGGEYQFVAGSAATSANLFVEARVIEFTKKIKDIKITEKKKAVFECEVSEPNIQVMWMKDGQELDESEERYVVTAEKYVHRLMIQTVRMSDAGEYSVVAGSSVSKAHLTVEGRDVRIAEPAEQEITVLEKHRATFEFEVNEDDVEGRWLKNGMEIQFSVEERFSYVAIRKLHRLTISETYRSDAGEYTFIAGKNRSTMHLRVNIPEPPQILRHMDPQSVEAGKPARFSVEVSGIPEPQVSWYKNSQALSPGFKCKFLHDGNEHTLLLIEVFPEDAAIYNCEAKNDYGTATSTATLNVEVSEVVSPDSAAPIAPPVIISPISNTSAREGESAHFQCRVRGDDVKISWFHKEKEIKHSDFFRMSQFDDSCQLEISRVYQEDEGEYTCVATNNVGKVSCSATLTLDGQIQTVSGPTGPQWHVSTSLTKPSVGQKPVFIQPITSCTVTHGEVARFHACVSGTPKPEISWFHNRQPVQASKNVVFHFDEMTNIATLIIVDAFSEHAGQYTCRAANNTGEAACSASLTVIREEEVTVVREQIEAMVEEEVKELLYHSSEEAHSITELSGTRQLRGAFSDTEEFLDHGLVSANRCSSRTSSISSWTENIKPSFTKKLKFQSVLEGEPVELKCKLIACPLPTILWFHNNRSILKERRRRICTDSRMHMHTTCLVIDSIREKDSGSYKVMALNSEGSAESTASLLVSLREEQSANYLGFVRRSAKAHESVDSLAEQRKERKFRVDLRCVGSPFDKMSKVHQGRSRSKSVLVRTVYFRSSTGSLDKQSEKESKRLETASERALSPRPMFDRSEHFNDRFSDIYCDRHTGARFSDKFSDRCSDRYSDRFSDTESLHNEVRVKLTTLQKAVKQKKRLSISTMSSSEFEVESVASESSYAEYVERLRVKPASLSDIQHRPLDQGEKPSGREPSQPQTRHSFEPQSRTRAIQIMKGELVDTTVPQGERKSGDKFTETLEDKKAVESQADVRFQPMVSEHHKVETPKTKVELQHKSRETRTSVQKEALLFSEEVISEVPETSEGDESYEGESLRVQYGKSLEAERKECEDKLLALRIRKWQQGSLSEQEKTLQEMDVTLPAEKRYMEPTGHSYIQQEMMEKRSTEGTEGTASAFHKSPTLKPRPLDAEAATPKSPKTKVREVEVEKFPSFDPVKPGDKPEESLRDQYEKSLEAERMECEEKLLALRISKWQQGVRMSEEEAFHPETDLPLPGDNQYMKPKERINSQQEVVEKGAPVDTVGLPNPNPKTQTVRGRAGHEETSTSSPKAQMKTQVKQQETEVPVLAKKSPKIKAKAKLEEVQSPRTKVRLEKKLFEKTKEERELQLSRENISELKSESEKFGSEEEALTQRIMKWQQDVLMEQQQAVELESGWAERYPLLQAEMTPEVPEAGRTIPETSAVPTFQQPAMAHSRRISPGQTAEEKLLTGSASAGSQDQKGDIPQWPPAEELPTEGRETRLQTDSEYFVSEEEAMAQRILKWQQDVVEQEEVAELESEWASDNQCKQSGPALMPHLSQVDQELHHGSSPALPNARLSAVQQAAEHKQSSVAPTPLPGTTLPPEVAVPVAPEKAPLPYQPLLPSDDVGGAAERTMSREHYALTGDKSRHQRFQTDVRDKRGVKEEVGTAGENSGWRQQKGLAGTKKDERGEESVKLQGIVSGSSSQAAIKKEVKHQESQSVKQSSPGSSPVFLKEISSLKVKTGEMTEFTCQFQGDPLPAVNWFKDGHPVAHNPDYDIVSKSNNSKLTVFYPTTDHEGTYDCVITNKHSKSICSATLEISDKKVSKKTGVTQEVVVTEELEGQESLLEQEIQTYIDSGKATLQVPQTVVHKRRLSDDSFTSSPVEIRITAATPLPEMSEDSSEDRPQALPEKAPEVASDDGASQTLKHKFTFSFDLLGEVPCVMTELENVTCSEGSTAVLECVITGHPVPEATWYFNDTCLDIMAGKYRAEVDNKVYRLFIYGFRCKDAGMYKCLAKNKLGEITSICYVSGQLHKPVQFSEHGEAVEGEDITSFGRVREIPGELTEDFKKPAISRTEDKSVISHPPSNMGVKTPKSRFASSKEPPALSGCGLQGSAAIIKVSQIKQAFESDSPVALMTPPSPEEQRKDTQFPEEFIPAVAISLDPQEEEAPRLENVSEEPAKSVNPYVLSATEAVVPESSQASGVEQGAGIMESHDAVKQFVEELQESPELVRPRPQKLVYLQDHLQTGEVEMVREHSQQLVDRTSSFIPFKPEKVPVTKCSVRAPAEEGVAPKTICGRLETESQFPPQDVGLEAYVCLDAAAVVEALVAGETHMDEMVTGLEEGLVLEEVSEEAVRIGEQLVSVPEPSMDSGIFVSMPDPKTDATDVSEKTLTGDKARLKIKGEMDRTGLHLNPEPNKLIRNPNMDTPVKLPDISAEAAQQEQVGDALEEALAAEAEGGAAAAGSMEEEEVTFGAVYEYYNPPTDWGRPLTPESEMSIEIGSTVSEEIAEVPERFYTPGSSTEVSQPIAESLHTLKSPPSFHTPGSDIRSGFMTPDEFPFSSVQHKRPSTGDSTEKFFSPVQFLNSPADEGVKTDPNGVSLDENRFISQSKGLLGPATLQEKVQGIPPAFLKPLIKKRIFENDSLTFYAEVFGLPSPEVRWFFNKTQLVADDRVRMDRDGDNIMLVIHDVTKADQGEYICEAVNYVGEARSVALVVVVSQEVRFMPAPPAVTHQHVMEFDVEENDSSRSPSPQEILLEVELDENEVKEFEKQVKIITIPEYTADNKSMVISLDVLPSIYEEGAVDFVTQDHDDLKIAFEVTEMPPRFINPICDMETPEGTTVVFECSLMGIPSPIVSWFKGDKKISHNTKKYLHSSDGDNHFLKICKVTTQDSGVYTCRAINLVGETLCRASLVVISAKAFSGKTRGRELTAVSLGSAKVQPQKFDLMVGNTSFDGEQVSEIELEFEFEQETDESQRALRLVANTDHQTSEQGQKYVSVNFDVFAEPAKDEKIEFKGKSSEMCSFHFQVTEMSPKCVIPLTNVTAAVGTPVILQCLVSGKPNPTAQWYRDGELVTDSRCIIQEKSAERSSTTITTVEEREETFYTGVQLPQTSKTLELKPEPKRYSSTLEKKKEKPVFLSQLSPASVTSGETARFTVRVSGFPKPIVQWTHNGRVIKSSSVYRLMEEKEEYTLVITKVTSEYEGEYSCTATNRFGQTACTTYLEVKKPEISQAERWVEKMFKVTGQPPIFTVQIQPVRCSEGGEVYFNYKATGDPVPDVKWFKGAFQIQPSRNCILVANPDGSGLISIKSVKQEDSGLYTCKASNQFGEVTCSAELVVFRESVSHKEELLTMVQKKAYKVSVSEQATESRLYQVSLPGQDKTRSDQMVYTIGTEDRKIIPSEQVGLLGEVDISAATIHRETVTQQAAVLQTHEIEERVSVVPHPPQASAVPGKQLHMAAFTSSVEESQGLTEQHCDRIQSPEVIELQLAREKRSKLMSAVAEELTPLSTVSTELLHDRQPVKVKPTSEPKHLVSGHQVEAQLSIMREQSEDIPGQQQEKGYRVKEGVKILYSAQSAEKQALEEAHTADLPTAESAIKSTIKKEQRRPILALVSESKHILSKETELSVQTPAEEAAQLSKDKIMNAALNAEERQILQAEPTLDLPSLDSAVTIQPQVESGKVLHLQVITDQDLLSSEKTFSCEKPAPEQADTRKSPTLLHTVSQDEQRTVLCEDLSEFEAKASSIVIQSQKEAPAVLHLQSAHPVEVLPKEGLLTVEKPDQQVATQKHEKSRSHAAISEERRELTADYHAELDLSVTGVQSKFRTEPKPQNILQVSYQPMQLPKETPITVDFKHQRALVQKEDRWNVMHVTSVADSQVLEEGHTQTLSGVDTFKCLTAVEPKMPTEPVQIEEKEISTESSISLEAAEQDFAVQIQEGQSVRQSIVMDEKHVLTGEHSQEISKSKSSKVVVSTQPKLSFMASESKDSTALPKEMIFVIQIPKPSSLNIRRQLREALQSAVARDQPVLLADVVGRLQAVEVQEVKVQREPKRCMFTYLITTTGAPMEITLAFEGEYPQTANLRTELQAAFHSIVYQEAHVLTSESPGTMELDKPQRAQVTSSRSEEMLSTMVETVRVAESTMDFTAVKSQAAALKIESNLTVECAAAEGQIVVQESKTAKVEKSISSKTKITTEAQTAFEQSVQVSKKEMRSVVVESKEKDAGAAFVSTALPPATIPTEQTLDVSIQQEHREEIFKEEITVSRPEHREYPEIVISLQDLSIEEDSEVTFRTTIKFATKISWFFNGQLVKSGKEFKCFRDHDTYSLVINKVVKERHQGEYVCEAENEAGRTTTSSRLTVVPRVPPVFRQKINPAEINVGGHAKFDCETEDAPNVTFKWYKSGVEIRPGEKYRIISRHTGSSLELLNPVKADSGEYTCKASNQHGSDSCSASLIVTEPAMIVDKPDTLSVTAGDMAALEVKVCGTPELVPKWFKDGMELATGRKYKISFSQMISSLNVLSTEKLDSGEYTFQVMNQVGKDLSKINLTVLGGCLLCVRIWTMDLNTSSAFGLKIHKMM</sequence>
<dbReference type="InterPro" id="IPR013098">
    <property type="entry name" value="Ig_I-set"/>
</dbReference>
<feature type="domain" description="Ig-like" evidence="3">
    <location>
        <begin position="1531"/>
        <end position="1614"/>
    </location>
</feature>
<evidence type="ECO:0000256" key="2">
    <source>
        <dbReference type="SAM" id="MobiDB-lite"/>
    </source>
</evidence>
<dbReference type="InterPro" id="IPR003598">
    <property type="entry name" value="Ig_sub2"/>
</dbReference>
<feature type="region of interest" description="Disordered" evidence="2">
    <location>
        <begin position="5684"/>
        <end position="5703"/>
    </location>
</feature>
<accession>A0ABU7B0V2</accession>
<dbReference type="InterPro" id="IPR013783">
    <property type="entry name" value="Ig-like_fold"/>
</dbReference>
<feature type="region of interest" description="Disordered" evidence="2">
    <location>
        <begin position="3979"/>
        <end position="4010"/>
    </location>
</feature>
<feature type="region of interest" description="Disordered" evidence="2">
    <location>
        <begin position="3438"/>
        <end position="3605"/>
    </location>
</feature>
<comment type="caution">
    <text evidence="4">The sequence shown here is derived from an EMBL/GenBank/DDBJ whole genome shotgun (WGS) entry which is preliminary data.</text>
</comment>
<feature type="region of interest" description="Disordered" evidence="2">
    <location>
        <begin position="2717"/>
        <end position="2737"/>
    </location>
</feature>
<feature type="domain" description="Ig-like" evidence="3">
    <location>
        <begin position="2548"/>
        <end position="2640"/>
    </location>
</feature>
<feature type="domain" description="Ig-like" evidence="3">
    <location>
        <begin position="2370"/>
        <end position="2466"/>
    </location>
</feature>
<feature type="compositionally biased region" description="Basic and acidic residues" evidence="2">
    <location>
        <begin position="2847"/>
        <end position="2860"/>
    </location>
</feature>
<dbReference type="Gene3D" id="2.60.40.10">
    <property type="entry name" value="Immunoglobulins"/>
    <property type="match status" value="33"/>
</dbReference>
<dbReference type="InterPro" id="IPR003599">
    <property type="entry name" value="Ig_sub"/>
</dbReference>
<dbReference type="PROSITE" id="PS50835">
    <property type="entry name" value="IG_LIKE"/>
    <property type="match status" value="25"/>
</dbReference>
<feature type="region of interest" description="Disordered" evidence="2">
    <location>
        <begin position="3183"/>
        <end position="3251"/>
    </location>
</feature>
<feature type="domain" description="Ig-like" evidence="3">
    <location>
        <begin position="4730"/>
        <end position="4827"/>
    </location>
</feature>
<dbReference type="CDD" id="cd00096">
    <property type="entry name" value="Ig"/>
    <property type="match status" value="6"/>
</dbReference>
<name>A0ABU7B0V2_9TELE</name>
<feature type="region of interest" description="Disordered" evidence="2">
    <location>
        <begin position="3147"/>
        <end position="3167"/>
    </location>
</feature>
<dbReference type="SUPFAM" id="SSF48726">
    <property type="entry name" value="Immunoglobulin"/>
    <property type="match status" value="33"/>
</dbReference>
<feature type="region of interest" description="Disordered" evidence="2">
    <location>
        <begin position="2842"/>
        <end position="2877"/>
    </location>
</feature>
<feature type="domain" description="Ig-like" evidence="3">
    <location>
        <begin position="5133"/>
        <end position="5242"/>
    </location>
</feature>
<evidence type="ECO:0000313" key="4">
    <source>
        <dbReference type="EMBL" id="MED6244152.1"/>
    </source>
</evidence>
<feature type="region of interest" description="Disordered" evidence="2">
    <location>
        <begin position="3347"/>
        <end position="3406"/>
    </location>
</feature>
<feature type="region of interest" description="Disordered" evidence="2">
    <location>
        <begin position="3794"/>
        <end position="3826"/>
    </location>
</feature>
<feature type="domain" description="Ig-like" evidence="3">
    <location>
        <begin position="1266"/>
        <end position="1357"/>
    </location>
</feature>
<feature type="coiled-coil region" evidence="1">
    <location>
        <begin position="939"/>
        <end position="969"/>
    </location>
</feature>
<evidence type="ECO:0000256" key="1">
    <source>
        <dbReference type="SAM" id="Coils"/>
    </source>
</evidence>
<feature type="compositionally biased region" description="Low complexity" evidence="2">
    <location>
        <begin position="327"/>
        <end position="348"/>
    </location>
</feature>
<evidence type="ECO:0000259" key="3">
    <source>
        <dbReference type="PROSITE" id="PS50835"/>
    </source>
</evidence>
<dbReference type="SMART" id="SM00409">
    <property type="entry name" value="IG"/>
    <property type="match status" value="33"/>
</dbReference>
<dbReference type="InterPro" id="IPR007110">
    <property type="entry name" value="Ig-like_dom"/>
</dbReference>
<organism evidence="4 5">
    <name type="scientific">Ataeniobius toweri</name>
    <dbReference type="NCBI Taxonomy" id="208326"/>
    <lineage>
        <taxon>Eukaryota</taxon>
        <taxon>Metazoa</taxon>
        <taxon>Chordata</taxon>
        <taxon>Craniata</taxon>
        <taxon>Vertebrata</taxon>
        <taxon>Euteleostomi</taxon>
        <taxon>Actinopterygii</taxon>
        <taxon>Neopterygii</taxon>
        <taxon>Teleostei</taxon>
        <taxon>Neoteleostei</taxon>
        <taxon>Acanthomorphata</taxon>
        <taxon>Ovalentaria</taxon>
        <taxon>Atherinomorphae</taxon>
        <taxon>Cyprinodontiformes</taxon>
        <taxon>Goodeidae</taxon>
        <taxon>Ataeniobius</taxon>
    </lineage>
</organism>
<dbReference type="PANTHER" id="PTHR47633:SF14">
    <property type="entry name" value="IG-LIKE DOMAIN-CONTAINING PROTEIN"/>
    <property type="match status" value="1"/>
</dbReference>
<dbReference type="InterPro" id="IPR036179">
    <property type="entry name" value="Ig-like_dom_sf"/>
</dbReference>
<dbReference type="Proteomes" id="UP001345963">
    <property type="component" value="Unassembled WGS sequence"/>
</dbReference>
<feature type="domain" description="Ig-like" evidence="3">
    <location>
        <begin position="2257"/>
        <end position="2345"/>
    </location>
</feature>
<feature type="domain" description="Ig-like" evidence="3">
    <location>
        <begin position="4532"/>
        <end position="4618"/>
    </location>
</feature>
<gene>
    <name evidence="4" type="ORF">ATANTOWER_026148</name>
</gene>
<feature type="region of interest" description="Disordered" evidence="2">
    <location>
        <begin position="2930"/>
        <end position="2952"/>
    </location>
</feature>
<feature type="domain" description="Ig-like" evidence="3">
    <location>
        <begin position="27"/>
        <end position="113"/>
    </location>
</feature>
<feature type="domain" description="Ig-like" evidence="3">
    <location>
        <begin position="6358"/>
        <end position="6442"/>
    </location>
</feature>
<feature type="domain" description="Ig-like" evidence="3">
    <location>
        <begin position="1083"/>
        <end position="1172"/>
    </location>
</feature>
<dbReference type="Pfam" id="PF07679">
    <property type="entry name" value="I-set"/>
    <property type="match status" value="31"/>
</dbReference>
<dbReference type="SMART" id="SM00408">
    <property type="entry name" value="IGc2"/>
    <property type="match status" value="22"/>
</dbReference>
<feature type="domain" description="Ig-like" evidence="3">
    <location>
        <begin position="613"/>
        <end position="703"/>
    </location>
</feature>
<feature type="compositionally biased region" description="Basic and acidic residues" evidence="2">
    <location>
        <begin position="2930"/>
        <end position="2949"/>
    </location>
</feature>
<keyword evidence="5" id="KW-1185">Reference proteome</keyword>
<evidence type="ECO:0000313" key="5">
    <source>
        <dbReference type="Proteomes" id="UP001345963"/>
    </source>
</evidence>
<feature type="domain" description="Ig-like" evidence="3">
    <location>
        <begin position="1966"/>
        <end position="2053"/>
    </location>
</feature>
<feature type="compositionally biased region" description="Low complexity" evidence="2">
    <location>
        <begin position="3501"/>
        <end position="3520"/>
    </location>
</feature>
<dbReference type="EMBL" id="JAHUTI010039400">
    <property type="protein sequence ID" value="MED6244152.1"/>
    <property type="molecule type" value="Genomic_DNA"/>
</dbReference>
<reference evidence="4 5" key="1">
    <citation type="submission" date="2021-07" db="EMBL/GenBank/DDBJ databases">
        <authorList>
            <person name="Palmer J.M."/>
        </authorList>
    </citation>
    <scope>NUCLEOTIDE SEQUENCE [LARGE SCALE GENOMIC DNA]</scope>
    <source>
        <strain evidence="4 5">AT_MEX2019</strain>
        <tissue evidence="4">Muscle</tissue>
    </source>
</reference>
<feature type="compositionally biased region" description="Polar residues" evidence="2">
    <location>
        <begin position="3210"/>
        <end position="3224"/>
    </location>
</feature>
<keyword evidence="1" id="KW-0175">Coiled coil</keyword>
<feature type="region of interest" description="Disordered" evidence="2">
    <location>
        <begin position="3049"/>
        <end position="3114"/>
    </location>
</feature>
<feature type="domain" description="Ig-like" evidence="3">
    <location>
        <begin position="6262"/>
        <end position="6356"/>
    </location>
</feature>
<feature type="compositionally biased region" description="Basic and acidic residues" evidence="2">
    <location>
        <begin position="3588"/>
        <end position="3598"/>
    </location>
</feature>
<feature type="compositionally biased region" description="Basic and acidic residues" evidence="2">
    <location>
        <begin position="3087"/>
        <end position="3114"/>
    </location>
</feature>
<feature type="compositionally biased region" description="Basic and acidic residues" evidence="2">
    <location>
        <begin position="2896"/>
        <end position="2912"/>
    </location>
</feature>
<feature type="compositionally biased region" description="Basic and acidic residues" evidence="2">
    <location>
        <begin position="3556"/>
        <end position="3570"/>
    </location>
</feature>
<feature type="domain" description="Ig-like" evidence="3">
    <location>
        <begin position="3634"/>
        <end position="3724"/>
    </location>
</feature>
<dbReference type="PANTHER" id="PTHR47633">
    <property type="entry name" value="IMMUNOGLOBULIN"/>
    <property type="match status" value="1"/>
</dbReference>
<feature type="domain" description="Ig-like" evidence="3">
    <location>
        <begin position="2152"/>
        <end position="2240"/>
    </location>
</feature>
<feature type="domain" description="Ig-like" evidence="3">
    <location>
        <begin position="3845"/>
        <end position="3934"/>
    </location>
</feature>
<feature type="compositionally biased region" description="Basic and acidic residues" evidence="2">
    <location>
        <begin position="2720"/>
        <end position="2733"/>
    </location>
</feature>
<feature type="domain" description="Ig-like" evidence="3">
    <location>
        <begin position="215"/>
        <end position="299"/>
    </location>
</feature>
<feature type="domain" description="Ig-like" evidence="3">
    <location>
        <begin position="1879"/>
        <end position="1963"/>
    </location>
</feature>
<feature type="domain" description="Ig-like" evidence="3">
    <location>
        <begin position="466"/>
        <end position="556"/>
    </location>
</feature>
<protein>
    <recommendedName>
        <fullName evidence="3">Ig-like domain-containing protein</fullName>
    </recommendedName>
</protein>